<dbReference type="OrthoDB" id="191000at2157"/>
<comment type="caution">
    <text evidence="1">The sequence shown here is derived from an EMBL/GenBank/DDBJ whole genome shotgun (WGS) entry which is preliminary data.</text>
</comment>
<gene>
    <name evidence="1" type="ORF">DP107_05035</name>
</gene>
<evidence type="ECO:0000313" key="1">
    <source>
        <dbReference type="EMBL" id="TSD15218.1"/>
    </source>
</evidence>
<proteinExistence type="predicted"/>
<dbReference type="AlphaFoldDB" id="A0A554NCX6"/>
<dbReference type="InParanoid" id="A0A554NCX6"/>
<sequence>MDEFEEIVSSCTPRETGPVADTYQNTVGLACPSCEEPFDDLVVVKEFTRLNLSELMDVCATVHDGNPVLFTHRK</sequence>
<keyword evidence="2" id="KW-1185">Reference proteome</keyword>
<dbReference type="EMBL" id="QMDX01000002">
    <property type="protein sequence ID" value="TSD15218.1"/>
    <property type="molecule type" value="Genomic_DNA"/>
</dbReference>
<protein>
    <submittedName>
        <fullName evidence="1">Uncharacterized protein</fullName>
    </submittedName>
</protein>
<dbReference type="RefSeq" id="WP_144261058.1">
    <property type="nucleotide sequence ID" value="NZ_QMDX01000002.1"/>
</dbReference>
<reference evidence="1 2" key="1">
    <citation type="submission" date="2018-06" db="EMBL/GenBank/DDBJ databases">
        <title>Natronomonas sp. F16-60 a new haloarchaeon isolated from a solar saltern of Isla Cristina, Huelva, Spain.</title>
        <authorList>
            <person name="Duran-Viseras A."/>
            <person name="Sanchez-Porro C."/>
            <person name="Ventosa A."/>
        </authorList>
    </citation>
    <scope>NUCLEOTIDE SEQUENCE [LARGE SCALE GENOMIC DNA]</scope>
    <source>
        <strain evidence="1 2">F16-60</strain>
    </source>
</reference>
<dbReference type="InterPro" id="IPR055809">
    <property type="entry name" value="DUF7385"/>
</dbReference>
<dbReference type="Pfam" id="PF24110">
    <property type="entry name" value="DUF7385"/>
    <property type="match status" value="1"/>
</dbReference>
<accession>A0A554NCX6</accession>
<evidence type="ECO:0000313" key="2">
    <source>
        <dbReference type="Proteomes" id="UP000319894"/>
    </source>
</evidence>
<dbReference type="Proteomes" id="UP000319894">
    <property type="component" value="Unassembled WGS sequence"/>
</dbReference>
<organism evidence="1 2">
    <name type="scientific">Haloglomus irregulare</name>
    <dbReference type="NCBI Taxonomy" id="2234134"/>
    <lineage>
        <taxon>Archaea</taxon>
        <taxon>Methanobacteriati</taxon>
        <taxon>Methanobacteriota</taxon>
        <taxon>Stenosarchaea group</taxon>
        <taxon>Halobacteria</taxon>
        <taxon>Halobacteriales</taxon>
        <taxon>Natronomonadaceae</taxon>
        <taxon>Haloglomus</taxon>
    </lineage>
</organism>
<name>A0A554NCX6_9EURY</name>